<dbReference type="GO" id="GO:0005737">
    <property type="term" value="C:cytoplasm"/>
    <property type="evidence" value="ECO:0007669"/>
    <property type="project" value="UniProtKB-ARBA"/>
</dbReference>
<gene>
    <name evidence="1" type="ORF">CTOB1V02_LOCUS5097</name>
</gene>
<dbReference type="AlphaFoldDB" id="A0A7R8WDM5"/>
<sequence length="822" mass="92530">MQRTPGIGYGGAGYETASLAMGASRASLPPPGFYGQLQGQYAEVPKPRAQLGSINAPEFYPSSGAYATTQATYGTGDGITSNGYRNAMTDGSSSGRSLEETAARLQAARTAQPLTSQVVATVASRYPTQSPTSYMGMASTTGQNTTALLMQSSGAFQRSAHQPALQPNRMEPCIINVNDTFEVEIVHLFSYQEMNVRVLNPHRKEISLKVLSEMRMFYGHPSGEVYRIPIGSLQKGMMVVSKTNEEMLLHRGVVESVEPKTMVHFVDLGTINEVIETELYFLEPRFMVLPTQSVKVRNVSGTMFVEADPVQLEALEQKLRNHKERIFAAKFVRKVEDNYWDVILMEGNVDFVKEVLGSEGIEAPLEPITAYSLYPLVSGTSSPCEVRFRDLKNIYIRPKILDPVIQLLQTQMRDFYTKNKDEVLRNDRSYFDISSINNSVAVLDNQVDGIFYRVEVLDRINVDQVEAMFIDFGMFETLDVSGLRPIHPSMMQVGAMSFQCVLRGISRMLVEQSQIKSFFDKLGEGPFEVTFMEQSPKSKKWLIALKHDGKDVTDLLVEAGLVVSNGMYGQPLEYPKQQLPPADPTAKYSVFVTQVDSHEKFYIQRKLDTKDFKEIQKDLQTKKIPGILENPYPGDSCLVQYSVDSNWYRGVVEEANYRNKTAMFIDFGMFETLDVSGLRPIHPSMMQVGAMSFQCVLRGISMMLVEQSQVKSFFDKLGEGPFEVTFMEQSPKSKRWLIALKHDGKDVTDLLVEAGLVVSNGMYGQPLEYPKQQLPPADPTAKYSVFVTQVDSHEKFYIQRNLDTKDIEELQEEIQKDLVWFF</sequence>
<name>A0A7R8WDM5_9CRUS</name>
<dbReference type="Gene3D" id="2.40.50.90">
    <property type="match status" value="2"/>
</dbReference>
<dbReference type="Pfam" id="PF00567">
    <property type="entry name" value="TUDOR"/>
    <property type="match status" value="3"/>
</dbReference>
<reference evidence="1" key="1">
    <citation type="submission" date="2020-11" db="EMBL/GenBank/DDBJ databases">
        <authorList>
            <person name="Tran Van P."/>
        </authorList>
    </citation>
    <scope>NUCLEOTIDE SEQUENCE</scope>
</reference>
<dbReference type="InterPro" id="IPR002999">
    <property type="entry name" value="Tudor"/>
</dbReference>
<dbReference type="SMART" id="SM00333">
    <property type="entry name" value="TUDOR"/>
    <property type="match status" value="3"/>
</dbReference>
<dbReference type="PANTHER" id="PTHR22948:SF72">
    <property type="entry name" value="TUDOR DOMAIN-CONTAINING PROTEIN"/>
    <property type="match status" value="1"/>
</dbReference>
<dbReference type="PROSITE" id="PS50304">
    <property type="entry name" value="TUDOR"/>
    <property type="match status" value="1"/>
</dbReference>
<protein>
    <submittedName>
        <fullName evidence="1">Uncharacterized protein</fullName>
    </submittedName>
</protein>
<dbReference type="PANTHER" id="PTHR22948">
    <property type="entry name" value="TUDOR DOMAIN CONTAINING PROTEIN"/>
    <property type="match status" value="1"/>
</dbReference>
<dbReference type="InterPro" id="IPR050621">
    <property type="entry name" value="Tudor_domain_containing"/>
</dbReference>
<accession>A0A7R8WDM5</accession>
<proteinExistence type="predicted"/>
<organism evidence="1">
    <name type="scientific">Cyprideis torosa</name>
    <dbReference type="NCBI Taxonomy" id="163714"/>
    <lineage>
        <taxon>Eukaryota</taxon>
        <taxon>Metazoa</taxon>
        <taxon>Ecdysozoa</taxon>
        <taxon>Arthropoda</taxon>
        <taxon>Crustacea</taxon>
        <taxon>Oligostraca</taxon>
        <taxon>Ostracoda</taxon>
        <taxon>Podocopa</taxon>
        <taxon>Podocopida</taxon>
        <taxon>Cytherocopina</taxon>
        <taxon>Cytheroidea</taxon>
        <taxon>Cytherideidae</taxon>
        <taxon>Cyprideis</taxon>
    </lineage>
</organism>
<dbReference type="SUPFAM" id="SSF63748">
    <property type="entry name" value="Tudor/PWWP/MBT"/>
    <property type="match status" value="3"/>
</dbReference>
<dbReference type="OrthoDB" id="341421at2759"/>
<dbReference type="CDD" id="cd20379">
    <property type="entry name" value="Tudor_dTUD-like"/>
    <property type="match status" value="1"/>
</dbReference>
<dbReference type="InterPro" id="IPR035437">
    <property type="entry name" value="SNase_OB-fold_sf"/>
</dbReference>
<dbReference type="EMBL" id="OB661061">
    <property type="protein sequence ID" value="CAD7227188.1"/>
    <property type="molecule type" value="Genomic_DNA"/>
</dbReference>
<evidence type="ECO:0000313" key="1">
    <source>
        <dbReference type="EMBL" id="CAD7227188.1"/>
    </source>
</evidence>
<dbReference type="Gene3D" id="2.30.30.140">
    <property type="match status" value="3"/>
</dbReference>